<gene>
    <name evidence="2" type="ORF">MANAM107_09840</name>
</gene>
<keyword evidence="2" id="KW-0540">Nuclease</keyword>
<protein>
    <submittedName>
        <fullName evidence="2">HNH endonuclease</fullName>
    </submittedName>
</protein>
<keyword evidence="3" id="KW-1185">Reference proteome</keyword>
<dbReference type="Proteomes" id="UP000824496">
    <property type="component" value="Chromosome"/>
</dbReference>
<reference evidence="2 3" key="1">
    <citation type="submission" date="2021-08" db="EMBL/GenBank/DDBJ databases">
        <title>Whole genome sequence of novel Actinomyces species strain MAS-1.</title>
        <authorList>
            <person name="Saito M."/>
            <person name="Kuwahara N."/>
            <person name="Takizawa T."/>
            <person name="Gotouda H."/>
            <person name="Ochiai T."/>
        </authorList>
    </citation>
    <scope>NUCLEOTIDE SEQUENCE [LARGE SCALE GENOMIC DNA]</scope>
    <source>
        <strain evidence="2 3">MAS-1</strain>
    </source>
</reference>
<proteinExistence type="predicted"/>
<organism evidence="2 3">
    <name type="scientific">Actinomyces capricornis</name>
    <dbReference type="NCBI Taxonomy" id="2755559"/>
    <lineage>
        <taxon>Bacteria</taxon>
        <taxon>Bacillati</taxon>
        <taxon>Actinomycetota</taxon>
        <taxon>Actinomycetes</taxon>
        <taxon>Actinomycetales</taxon>
        <taxon>Actinomycetaceae</taxon>
        <taxon>Actinomyces</taxon>
    </lineage>
</organism>
<evidence type="ECO:0000259" key="1">
    <source>
        <dbReference type="Pfam" id="PF13391"/>
    </source>
</evidence>
<sequence length="318" mass="37047">MSPQLLYTAEEELDAHLAAMQWFESRRIAGHELFTHQDLMEGMMWHGHHLPLTHQTQGIWKPKGFESALTFKTVARLPNKEAPYEDRIDADGLLRYKFADSPSKNWTNEAMINAAQQNYPLAWLIGVRPGNILYYYARFPVYIERVDHRRREFIISIHETVLEHTGISNQEPPMIERKYVSRWTRARVHQHDFREHVISAYEISCAICDLPHAQLLEAAHIIPDSKDSGIPEVSNGLALCRTHHTAYDRNLIGIDPDHRIHVAERAQKLEKDTRRISLTPFNRRALSHVPKNKKLHPDQGRLHSRFINFLEIERTVSN</sequence>
<keyword evidence="2" id="KW-0255">Endonuclease</keyword>
<feature type="domain" description="HNH nuclease" evidence="1">
    <location>
        <begin position="205"/>
        <end position="255"/>
    </location>
</feature>
<accession>A0ABN6K3I1</accession>
<dbReference type="RefSeq" id="WP_223911850.1">
    <property type="nucleotide sequence ID" value="NZ_AP025017.1"/>
</dbReference>
<evidence type="ECO:0000313" key="2">
    <source>
        <dbReference type="EMBL" id="BDA64150.1"/>
    </source>
</evidence>
<dbReference type="GO" id="GO:0004519">
    <property type="term" value="F:endonuclease activity"/>
    <property type="evidence" value="ECO:0007669"/>
    <property type="project" value="UniProtKB-KW"/>
</dbReference>
<keyword evidence="2" id="KW-0378">Hydrolase</keyword>
<dbReference type="Pfam" id="PF13391">
    <property type="entry name" value="HNH_2"/>
    <property type="match status" value="1"/>
</dbReference>
<dbReference type="EMBL" id="AP025017">
    <property type="protein sequence ID" value="BDA64150.1"/>
    <property type="molecule type" value="Genomic_DNA"/>
</dbReference>
<name>A0ABN6K3I1_9ACTO</name>
<dbReference type="InterPro" id="IPR003615">
    <property type="entry name" value="HNH_nuc"/>
</dbReference>
<evidence type="ECO:0000313" key="3">
    <source>
        <dbReference type="Proteomes" id="UP000824496"/>
    </source>
</evidence>